<comment type="similarity">
    <text evidence="2 3">Belongs to the small heat shock protein (HSP20) family.</text>
</comment>
<gene>
    <name evidence="5" type="ORF">FNJ47_28620</name>
</gene>
<dbReference type="InterPro" id="IPR002068">
    <property type="entry name" value="A-crystallin/Hsp20_dom"/>
</dbReference>
<dbReference type="PANTHER" id="PTHR47062">
    <property type="match status" value="1"/>
</dbReference>
<comment type="caution">
    <text evidence="5">The sequence shown here is derived from an EMBL/GenBank/DDBJ whole genome shotgun (WGS) entry which is preliminary data.</text>
</comment>
<dbReference type="EMBL" id="VKHP01000141">
    <property type="protein sequence ID" value="NEU99680.1"/>
    <property type="molecule type" value="Genomic_DNA"/>
</dbReference>
<dbReference type="Proteomes" id="UP000468531">
    <property type="component" value="Unassembled WGS sequence"/>
</dbReference>
<evidence type="ECO:0000256" key="1">
    <source>
        <dbReference type="ARBA" id="ARBA00023016"/>
    </source>
</evidence>
<accession>A0A6P1BPU4</accession>
<evidence type="ECO:0000256" key="2">
    <source>
        <dbReference type="PROSITE-ProRule" id="PRU00285"/>
    </source>
</evidence>
<feature type="domain" description="SHSP" evidence="4">
    <location>
        <begin position="33"/>
        <end position="143"/>
    </location>
</feature>
<dbReference type="PROSITE" id="PS01031">
    <property type="entry name" value="SHSP"/>
    <property type="match status" value="1"/>
</dbReference>
<dbReference type="PANTHER" id="PTHR47062:SF1">
    <property type="entry name" value="SMALL HEAT SHOCK PROTEIN IBPA"/>
    <property type="match status" value="1"/>
</dbReference>
<reference evidence="5 6" key="1">
    <citation type="journal article" date="2020" name="Arch. Microbiol.">
        <title>Bradyrhizobium uaiense sp. nov., a new highly efficient cowpea symbiont.</title>
        <authorList>
            <person name="Cabral Michel D."/>
            <person name="Azarias Guimaraes A."/>
            <person name="Martins da Costa E."/>
            <person name="Soares de Carvalho T."/>
            <person name="Balsanelli E."/>
            <person name="Willems A."/>
            <person name="Maltempi de Souza E."/>
            <person name="de Souza Moreira F.M."/>
        </authorList>
    </citation>
    <scope>NUCLEOTIDE SEQUENCE [LARGE SCALE GENOMIC DNA]</scope>
    <source>
        <strain evidence="5 6">UFLA 03-164</strain>
    </source>
</reference>
<dbReference type="CDD" id="cd06470">
    <property type="entry name" value="ACD_IbpA-B_like"/>
    <property type="match status" value="1"/>
</dbReference>
<keyword evidence="1" id="KW-0346">Stress response</keyword>
<keyword evidence="6" id="KW-1185">Reference proteome</keyword>
<evidence type="ECO:0000313" key="5">
    <source>
        <dbReference type="EMBL" id="NEU99680.1"/>
    </source>
</evidence>
<dbReference type="SUPFAM" id="SSF49764">
    <property type="entry name" value="HSP20-like chaperones"/>
    <property type="match status" value="1"/>
</dbReference>
<sequence>MEDLAMRTYDFSPLFRSAIGFDRLFDLAETVQRAGEDNYPPYNIERLAEDRYQIALAIAGFAPDEISVTAEQNVLTIEGSKVEKAEREYIYQGISTRRFKRQFSLADHVEVKSASFDNGLLKIELAREVPEAMKPRRIAINAVPSKATRQLEGVAA</sequence>
<dbReference type="InterPro" id="IPR008978">
    <property type="entry name" value="HSP20-like_chaperone"/>
</dbReference>
<evidence type="ECO:0000256" key="3">
    <source>
        <dbReference type="RuleBase" id="RU003616"/>
    </source>
</evidence>
<dbReference type="Gene3D" id="2.60.40.790">
    <property type="match status" value="1"/>
</dbReference>
<proteinExistence type="inferred from homology"/>
<evidence type="ECO:0000259" key="4">
    <source>
        <dbReference type="PROSITE" id="PS01031"/>
    </source>
</evidence>
<dbReference type="InterPro" id="IPR037913">
    <property type="entry name" value="ACD_IbpA/B"/>
</dbReference>
<organism evidence="5 6">
    <name type="scientific">Bradyrhizobium uaiense</name>
    <dbReference type="NCBI Taxonomy" id="2594946"/>
    <lineage>
        <taxon>Bacteria</taxon>
        <taxon>Pseudomonadati</taxon>
        <taxon>Pseudomonadota</taxon>
        <taxon>Alphaproteobacteria</taxon>
        <taxon>Hyphomicrobiales</taxon>
        <taxon>Nitrobacteraceae</taxon>
        <taxon>Bradyrhizobium</taxon>
    </lineage>
</organism>
<name>A0A6P1BPU4_9BRAD</name>
<protein>
    <submittedName>
        <fullName evidence="5">Hsp20 family protein</fullName>
    </submittedName>
</protein>
<evidence type="ECO:0000313" key="6">
    <source>
        <dbReference type="Proteomes" id="UP000468531"/>
    </source>
</evidence>
<dbReference type="AlphaFoldDB" id="A0A6P1BPU4"/>
<dbReference type="Pfam" id="PF00011">
    <property type="entry name" value="HSP20"/>
    <property type="match status" value="1"/>
</dbReference>